<reference evidence="1 2" key="1">
    <citation type="submission" date="2015-12" db="EMBL/GenBank/DDBJ databases">
        <title>Draft genome of the nematode, Onchocerca flexuosa.</title>
        <authorList>
            <person name="Mitreva M."/>
        </authorList>
    </citation>
    <scope>NUCLEOTIDE SEQUENCE [LARGE SCALE GENOMIC DNA]</scope>
    <source>
        <strain evidence="1">Red Deer</strain>
    </source>
</reference>
<dbReference type="EMBL" id="KZ270023">
    <property type="protein sequence ID" value="OZC07758.1"/>
    <property type="molecule type" value="Genomic_DNA"/>
</dbReference>
<gene>
    <name evidence="1" type="ORF">X798_05237</name>
</gene>
<proteinExistence type="predicted"/>
<name>A0A238BT60_9BILA</name>
<evidence type="ECO:0000313" key="1">
    <source>
        <dbReference type="EMBL" id="OZC07758.1"/>
    </source>
</evidence>
<keyword evidence="2" id="KW-1185">Reference proteome</keyword>
<evidence type="ECO:0000313" key="2">
    <source>
        <dbReference type="Proteomes" id="UP000242913"/>
    </source>
</evidence>
<sequence length="69" mass="7111">MTMQTGDHSGSVPVSVRGIDCTTPPVTATATAMIAAQTSADGNSMEPNFTNDVLFISLNSHVGGRTVIM</sequence>
<dbReference type="AlphaFoldDB" id="A0A238BT60"/>
<dbReference type="Proteomes" id="UP000242913">
    <property type="component" value="Unassembled WGS sequence"/>
</dbReference>
<protein>
    <submittedName>
        <fullName evidence="1">Uncharacterized protein</fullName>
    </submittedName>
</protein>
<accession>A0A238BT60</accession>
<organism evidence="1 2">
    <name type="scientific">Onchocerca flexuosa</name>
    <dbReference type="NCBI Taxonomy" id="387005"/>
    <lineage>
        <taxon>Eukaryota</taxon>
        <taxon>Metazoa</taxon>
        <taxon>Ecdysozoa</taxon>
        <taxon>Nematoda</taxon>
        <taxon>Chromadorea</taxon>
        <taxon>Rhabditida</taxon>
        <taxon>Spirurina</taxon>
        <taxon>Spiruromorpha</taxon>
        <taxon>Filarioidea</taxon>
        <taxon>Onchocercidae</taxon>
        <taxon>Onchocerca</taxon>
    </lineage>
</organism>